<proteinExistence type="predicted"/>
<organism evidence="4 5">
    <name type="scientific">Jejudonia soesokkakensis</name>
    <dbReference type="NCBI Taxonomy" id="1323432"/>
    <lineage>
        <taxon>Bacteria</taxon>
        <taxon>Pseudomonadati</taxon>
        <taxon>Bacteroidota</taxon>
        <taxon>Flavobacteriia</taxon>
        <taxon>Flavobacteriales</taxon>
        <taxon>Flavobacteriaceae</taxon>
        <taxon>Jejudonia</taxon>
    </lineage>
</organism>
<name>A0ABW2MN88_9FLAO</name>
<keyword evidence="1" id="KW-0677">Repeat</keyword>
<evidence type="ECO:0000256" key="2">
    <source>
        <dbReference type="SAM" id="SignalP"/>
    </source>
</evidence>
<gene>
    <name evidence="4" type="ORF">ACFQO1_01535</name>
</gene>
<dbReference type="InterPro" id="IPR050310">
    <property type="entry name" value="VPS10-sortilin"/>
</dbReference>
<dbReference type="Gene3D" id="2.130.10.10">
    <property type="entry name" value="YVTN repeat-like/Quinoprotein amine dehydrogenase"/>
    <property type="match status" value="4"/>
</dbReference>
<dbReference type="SUPFAM" id="SSF50939">
    <property type="entry name" value="Sialidases"/>
    <property type="match status" value="2"/>
</dbReference>
<dbReference type="Pfam" id="PF15902">
    <property type="entry name" value="Sortilin-Vps10"/>
    <property type="match status" value="1"/>
</dbReference>
<evidence type="ECO:0000256" key="1">
    <source>
        <dbReference type="ARBA" id="ARBA00022737"/>
    </source>
</evidence>
<dbReference type="InterPro" id="IPR036278">
    <property type="entry name" value="Sialidase_sf"/>
</dbReference>
<feature type="domain" description="Sortilin N-terminal" evidence="3">
    <location>
        <begin position="137"/>
        <end position="269"/>
    </location>
</feature>
<dbReference type="InterPro" id="IPR031778">
    <property type="entry name" value="Sortilin_N"/>
</dbReference>
<feature type="signal peptide" evidence="2">
    <location>
        <begin position="1"/>
        <end position="19"/>
    </location>
</feature>
<dbReference type="RefSeq" id="WP_380216012.1">
    <property type="nucleotide sequence ID" value="NZ_JBHTBN010000001.1"/>
</dbReference>
<dbReference type="EMBL" id="JBHTBN010000001">
    <property type="protein sequence ID" value="MFC7356354.1"/>
    <property type="molecule type" value="Genomic_DNA"/>
</dbReference>
<reference evidence="5" key="1">
    <citation type="journal article" date="2019" name="Int. J. Syst. Evol. Microbiol.">
        <title>The Global Catalogue of Microorganisms (GCM) 10K type strain sequencing project: providing services to taxonomists for standard genome sequencing and annotation.</title>
        <authorList>
            <consortium name="The Broad Institute Genomics Platform"/>
            <consortium name="The Broad Institute Genome Sequencing Center for Infectious Disease"/>
            <person name="Wu L."/>
            <person name="Ma J."/>
        </authorList>
    </citation>
    <scope>NUCLEOTIDE SEQUENCE [LARGE SCALE GENOMIC DNA]</scope>
    <source>
        <strain evidence="5">CGMCC 1.16306</strain>
    </source>
</reference>
<evidence type="ECO:0000259" key="3">
    <source>
        <dbReference type="Pfam" id="PF15902"/>
    </source>
</evidence>
<keyword evidence="5" id="KW-1185">Reference proteome</keyword>
<dbReference type="InterPro" id="IPR015943">
    <property type="entry name" value="WD40/YVTN_repeat-like_dom_sf"/>
</dbReference>
<evidence type="ECO:0000313" key="5">
    <source>
        <dbReference type="Proteomes" id="UP001596415"/>
    </source>
</evidence>
<protein>
    <submittedName>
        <fullName evidence="4">WD40/YVTN/BNR-like repeat-containing protein</fullName>
    </submittedName>
</protein>
<keyword evidence="2" id="KW-0732">Signal</keyword>
<dbReference type="PANTHER" id="PTHR12106">
    <property type="entry name" value="SORTILIN RELATED"/>
    <property type="match status" value="1"/>
</dbReference>
<dbReference type="PANTHER" id="PTHR12106:SF27">
    <property type="entry name" value="SORTILIN-RELATED RECEPTOR"/>
    <property type="match status" value="1"/>
</dbReference>
<evidence type="ECO:0000313" key="4">
    <source>
        <dbReference type="EMBL" id="MFC7356354.1"/>
    </source>
</evidence>
<comment type="caution">
    <text evidence="4">The sequence shown here is derived from an EMBL/GenBank/DDBJ whole genome shotgun (WGS) entry which is preliminary data.</text>
</comment>
<sequence length="948" mass="104987">MKNTILSIASFLLVAFSFAQQPATPAMEVEKSLQQREQLTENSLVKNLPFTNIGPTIMSGRVVDFAVNPANPTEFYVGYASGGVWHTKNNGTTFTPILDNSPTQNVGSLAVDWKTGTIWVGTGEVNASRSSYAGIGLLQSKDNGKSWKNMGLQDSHHISKIIINPNNNDEVVVAAVGHLYSTNSERGVYKTMDGGKTWNKTLFVNDQSGIIEMDADPNNFNLMFASSWDKDRKAWNFRGSGEGSAIYKSTDGGSNWIKVSGAGSGFPSGEGVGRIGLAVFDENTVYAVHDNQFRREESAVENKEDDLSKEQFKTMTSSQFLALDDKKLNAYLKNNGFQEKYRADNVKSMVRGGTVKPADLATYLEDANAMLFDTPVIGAEVYKSTDGGTTWKKTHDGFLEGLYYSYGYYFGKIHVDPNDVNGIYIYGVPIIKSKDGGKTFSSISASNVHADHHALWINPNKPGHLIDGNDGGVNISYDDGENWIKNNAPSVGQFYAIQVDNEKPYNVYGGLQDNGVWVGANTYEASPGWRQDGEYPYKFIMGGDGMQIEVDSRNSDIVYTGFQFGNYFRLDRSTNSQEYIQPKHELGESPYRFNWQTPILLSSHNQDILYLGGNKLMRSMNQGQDWTAISDDLTNGGKQGNVAYGTLTSISESPFAFGLLYTGSDDGLVYVSKNAGGNWIKISETFQKDLWVSRVIASEHKKERVYVTLNGYRWDDFTPYVYMSDDYGATWTSIASNLPMSPVNVIREDSENENILYLGTDNGAYVSFNEGESWEVFASGLPNVAVHDLRIQAREKELLVGTHGRSIYKADISLLQGFSESKQNDILISEIPSVRASGRWGSKGFNQYGDYYEPTHKIQVYSPVRGTAKLSVATEDGKTLKNWEVEVDKGISVVDYNMTLSEKGVKVLEKKDRKVKKADNGSTYLPVGKYNFSVTVNGKAEVVAFEIK</sequence>
<feature type="chain" id="PRO_5045418346" evidence="2">
    <location>
        <begin position="20"/>
        <end position="948"/>
    </location>
</feature>
<dbReference type="Proteomes" id="UP001596415">
    <property type="component" value="Unassembled WGS sequence"/>
</dbReference>
<dbReference type="CDD" id="cd15482">
    <property type="entry name" value="Sialidase_non-viral"/>
    <property type="match status" value="2"/>
</dbReference>
<accession>A0ABW2MN88</accession>